<reference evidence="3" key="1">
    <citation type="submission" date="2022-06" db="EMBL/GenBank/DDBJ databases">
        <title>New cyanobacteria of genus Symplocastrum in benthos of Lake Baikal.</title>
        <authorList>
            <person name="Sorokovikova E."/>
            <person name="Tikhonova I."/>
            <person name="Krasnopeev A."/>
            <person name="Evseev P."/>
            <person name="Gladkikh A."/>
            <person name="Belykh O."/>
        </authorList>
    </citation>
    <scope>NUCLEOTIDE SEQUENCE</scope>
    <source>
        <strain evidence="3">BBK-W-15</strain>
    </source>
</reference>
<feature type="chain" id="PRO_5042206982" evidence="2">
    <location>
        <begin position="20"/>
        <end position="107"/>
    </location>
</feature>
<sequence>MLALAVFVMVLGGGVWAYAAATRPEPKVVEHKAPVTGMAGLTGQAEGPTTKTVVEPEPRLVDNAGPAAFRLGLSFAIGYFLAWGIRAFAKMTLLVFGMLGVALILLT</sequence>
<dbReference type="EMBL" id="JAMZMM010000735">
    <property type="protein sequence ID" value="MCP2732683.1"/>
    <property type="molecule type" value="Genomic_DNA"/>
</dbReference>
<evidence type="ECO:0000256" key="1">
    <source>
        <dbReference type="SAM" id="Phobius"/>
    </source>
</evidence>
<dbReference type="RefSeq" id="WP_254015384.1">
    <property type="nucleotide sequence ID" value="NZ_JAMZMM010000735.1"/>
</dbReference>
<protein>
    <submittedName>
        <fullName evidence="3">Uncharacterized protein</fullName>
    </submittedName>
</protein>
<feature type="signal peptide" evidence="2">
    <location>
        <begin position="1"/>
        <end position="19"/>
    </location>
</feature>
<keyword evidence="1" id="KW-0472">Membrane</keyword>
<dbReference type="AlphaFoldDB" id="A0AAE3GZI5"/>
<evidence type="ECO:0000313" key="4">
    <source>
        <dbReference type="Proteomes" id="UP001204953"/>
    </source>
</evidence>
<evidence type="ECO:0000313" key="3">
    <source>
        <dbReference type="EMBL" id="MCP2732683.1"/>
    </source>
</evidence>
<keyword evidence="1" id="KW-0812">Transmembrane</keyword>
<evidence type="ECO:0000256" key="2">
    <source>
        <dbReference type="SAM" id="SignalP"/>
    </source>
</evidence>
<feature type="transmembrane region" description="Helical" evidence="1">
    <location>
        <begin position="88"/>
        <end position="106"/>
    </location>
</feature>
<proteinExistence type="predicted"/>
<name>A0AAE3GZI5_9CYAN</name>
<keyword evidence="2" id="KW-0732">Signal</keyword>
<keyword evidence="4" id="KW-1185">Reference proteome</keyword>
<dbReference type="Proteomes" id="UP001204953">
    <property type="component" value="Unassembled WGS sequence"/>
</dbReference>
<comment type="caution">
    <text evidence="3">The sequence shown here is derived from an EMBL/GenBank/DDBJ whole genome shotgun (WGS) entry which is preliminary data.</text>
</comment>
<keyword evidence="1" id="KW-1133">Transmembrane helix</keyword>
<accession>A0AAE3GZI5</accession>
<gene>
    <name evidence="3" type="ORF">NJ959_30075</name>
</gene>
<feature type="non-terminal residue" evidence="3">
    <location>
        <position position="107"/>
    </location>
</feature>
<organism evidence="3 4">
    <name type="scientific">Limnofasciculus baicalensis BBK-W-15</name>
    <dbReference type="NCBI Taxonomy" id="2699891"/>
    <lineage>
        <taxon>Bacteria</taxon>
        <taxon>Bacillati</taxon>
        <taxon>Cyanobacteriota</taxon>
        <taxon>Cyanophyceae</taxon>
        <taxon>Coleofasciculales</taxon>
        <taxon>Coleofasciculaceae</taxon>
        <taxon>Limnofasciculus</taxon>
        <taxon>Limnofasciculus baicalensis</taxon>
    </lineage>
</organism>